<dbReference type="Proteomes" id="UP000235023">
    <property type="component" value="Unassembled WGS sequence"/>
</dbReference>
<keyword evidence="2" id="KW-1185">Reference proteome</keyword>
<protein>
    <submittedName>
        <fullName evidence="1">Uncharacterized protein</fullName>
    </submittedName>
</protein>
<dbReference type="AlphaFoldDB" id="A0A2J5HGF2"/>
<reference evidence="2" key="1">
    <citation type="submission" date="2017-12" db="EMBL/GenBank/DDBJ databases">
        <authorList>
            <consortium name="DOE Joint Genome Institute"/>
            <person name="Mondo S.J."/>
            <person name="Kjaerbolling I."/>
            <person name="Vesth T.C."/>
            <person name="Frisvad J.C."/>
            <person name="Nybo J.L."/>
            <person name="Theobald S."/>
            <person name="Kuo A."/>
            <person name="Bowyer P."/>
            <person name="Matsuda Y."/>
            <person name="Lyhne E.K."/>
            <person name="Kogle M.E."/>
            <person name="Clum A."/>
            <person name="Lipzen A."/>
            <person name="Salamov A."/>
            <person name="Ngan C.Y."/>
            <person name="Daum C."/>
            <person name="Chiniquy J."/>
            <person name="Barry K."/>
            <person name="LaButti K."/>
            <person name="Haridas S."/>
            <person name="Simmons B.A."/>
            <person name="Magnuson J.K."/>
            <person name="Mortensen U.H."/>
            <person name="Larsen T.O."/>
            <person name="Grigoriev I.V."/>
            <person name="Baker S.E."/>
            <person name="Andersen M.R."/>
            <person name="Nordberg H.P."/>
            <person name="Cantor M.N."/>
            <person name="Hua S.X."/>
        </authorList>
    </citation>
    <scope>NUCLEOTIDE SEQUENCE [LARGE SCALE GENOMIC DNA]</scope>
    <source>
        <strain evidence="2">IBT 19404</strain>
    </source>
</reference>
<gene>
    <name evidence="1" type="ORF">BDW42DRAFT_27936</name>
</gene>
<proteinExistence type="predicted"/>
<dbReference type="EMBL" id="KZ559630">
    <property type="protein sequence ID" value="PLN76008.1"/>
    <property type="molecule type" value="Genomic_DNA"/>
</dbReference>
<dbReference type="OrthoDB" id="5402929at2759"/>
<evidence type="ECO:0000313" key="1">
    <source>
        <dbReference type="EMBL" id="PLN76008.1"/>
    </source>
</evidence>
<accession>A0A2J5HGF2</accession>
<evidence type="ECO:0000313" key="2">
    <source>
        <dbReference type="Proteomes" id="UP000235023"/>
    </source>
</evidence>
<name>A0A2J5HGF2_9EURO</name>
<organism evidence="1 2">
    <name type="scientific">Aspergillus taichungensis</name>
    <dbReference type="NCBI Taxonomy" id="482145"/>
    <lineage>
        <taxon>Eukaryota</taxon>
        <taxon>Fungi</taxon>
        <taxon>Dikarya</taxon>
        <taxon>Ascomycota</taxon>
        <taxon>Pezizomycotina</taxon>
        <taxon>Eurotiomycetes</taxon>
        <taxon>Eurotiomycetidae</taxon>
        <taxon>Eurotiales</taxon>
        <taxon>Aspergillaceae</taxon>
        <taxon>Aspergillus</taxon>
        <taxon>Aspergillus subgen. Circumdati</taxon>
    </lineage>
</organism>
<sequence>MARWLVRMYITFEISALISPLAVAIVANPRPLDNTLHAQSSPWLPSAIRSSILFCKGIDSQ</sequence>